<dbReference type="Proteomes" id="UP000092582">
    <property type="component" value="Chromosome 1"/>
</dbReference>
<comment type="similarity">
    <text evidence="1">Belongs to the 'phage' integrase family.</text>
</comment>
<dbReference type="PANTHER" id="PTHR30349:SF41">
    <property type="entry name" value="INTEGRASE_RECOMBINASE PROTEIN MJ0367-RELATED"/>
    <property type="match status" value="1"/>
</dbReference>
<dbReference type="EMBL" id="CP016282">
    <property type="protein sequence ID" value="ANP74491.1"/>
    <property type="molecule type" value="Genomic_DNA"/>
</dbReference>
<name>A0A1B1BPQ7_9MICO</name>
<dbReference type="SUPFAM" id="SSF56349">
    <property type="entry name" value="DNA breaking-rejoining enzymes"/>
    <property type="match status" value="1"/>
</dbReference>
<dbReference type="InterPro" id="IPR002104">
    <property type="entry name" value="Integrase_catalytic"/>
</dbReference>
<keyword evidence="6" id="KW-1185">Reference proteome</keyword>
<dbReference type="CDD" id="cd01189">
    <property type="entry name" value="INT_ICEBs1_C_like"/>
    <property type="match status" value="1"/>
</dbReference>
<evidence type="ECO:0000259" key="4">
    <source>
        <dbReference type="PROSITE" id="PS51898"/>
    </source>
</evidence>
<dbReference type="AlphaFoldDB" id="A0A1B1BPQ7"/>
<dbReference type="GO" id="GO:0003677">
    <property type="term" value="F:DNA binding"/>
    <property type="evidence" value="ECO:0007669"/>
    <property type="project" value="UniProtKB-KW"/>
</dbReference>
<sequence length="382" mass="41580">MPRPPLPLDTWGSIRRTTIKGVPTSVAYFRDADGVTRKAQRSGATPSAADNALREALRDRLAPSTEYLTRDSLMSQLGAQWLAEIQKSKRAAATKERYAATVRAHVDKSIGSVRIREASVPRMQRLVDLVAVKSPAQSRMLGVVLTGMFGLAVRMGAAEANVGKSLLLPSVETHVVRAPAVEDVRALRVALRAFDNRGGGRSDAMHDLADIGDMLVGSGARIGEVLALRWAHDVDLANGTVRITGTVTRVRGVGIVRQEIPKSDSSNRTLSLPQFAVDMLVRRRVESHCPWVFGSATGTLRWPENVRAQWAVAVKGTAVEWMTTKACRKAVANLLEAEVDMEAAKDQLGHKDVAVTSKHYVELHMARPDRASVLDVFAENSE</sequence>
<proteinExistence type="inferred from homology"/>
<evidence type="ECO:0000313" key="6">
    <source>
        <dbReference type="Proteomes" id="UP000092582"/>
    </source>
</evidence>
<dbReference type="Pfam" id="PF00589">
    <property type="entry name" value="Phage_integrase"/>
    <property type="match status" value="1"/>
</dbReference>
<reference evidence="5 6" key="1">
    <citation type="submission" date="2016-06" db="EMBL/GenBank/DDBJ databases">
        <title>Genome sequencing of Cryobacterium arcticum PAMC 27867.</title>
        <authorList>
            <person name="Lee J."/>
            <person name="Kim O.-S."/>
        </authorList>
    </citation>
    <scope>NUCLEOTIDE SEQUENCE [LARGE SCALE GENOMIC DNA]</scope>
    <source>
        <strain evidence="5 6">PAMC 27867</strain>
    </source>
</reference>
<evidence type="ECO:0000256" key="3">
    <source>
        <dbReference type="ARBA" id="ARBA00023172"/>
    </source>
</evidence>
<dbReference type="PROSITE" id="PS51898">
    <property type="entry name" value="TYR_RECOMBINASE"/>
    <property type="match status" value="1"/>
</dbReference>
<accession>A0A1B1BPQ7</accession>
<dbReference type="STRING" id="670052.PA27867_3569"/>
<dbReference type="Gene3D" id="1.10.443.10">
    <property type="entry name" value="Intergrase catalytic core"/>
    <property type="match status" value="1"/>
</dbReference>
<dbReference type="PANTHER" id="PTHR30349">
    <property type="entry name" value="PHAGE INTEGRASE-RELATED"/>
    <property type="match status" value="1"/>
</dbReference>
<dbReference type="Gene3D" id="1.10.150.130">
    <property type="match status" value="1"/>
</dbReference>
<dbReference type="GO" id="GO:0015074">
    <property type="term" value="P:DNA integration"/>
    <property type="evidence" value="ECO:0007669"/>
    <property type="project" value="InterPro"/>
</dbReference>
<gene>
    <name evidence="5" type="ORF">PA27867_3569</name>
</gene>
<keyword evidence="2" id="KW-0238">DNA-binding</keyword>
<dbReference type="InterPro" id="IPR011010">
    <property type="entry name" value="DNA_brk_join_enz"/>
</dbReference>
<dbReference type="InterPro" id="IPR010998">
    <property type="entry name" value="Integrase_recombinase_N"/>
</dbReference>
<dbReference type="OrthoDB" id="4326943at2"/>
<dbReference type="KEGG" id="cart:PA27867_3569"/>
<organism evidence="5 6">
    <name type="scientific">Cryobacterium arcticum</name>
    <dbReference type="NCBI Taxonomy" id="670052"/>
    <lineage>
        <taxon>Bacteria</taxon>
        <taxon>Bacillati</taxon>
        <taxon>Actinomycetota</taxon>
        <taxon>Actinomycetes</taxon>
        <taxon>Micrococcales</taxon>
        <taxon>Microbacteriaceae</taxon>
        <taxon>Cryobacterium</taxon>
    </lineage>
</organism>
<dbReference type="InterPro" id="IPR013762">
    <property type="entry name" value="Integrase-like_cat_sf"/>
</dbReference>
<evidence type="ECO:0000256" key="1">
    <source>
        <dbReference type="ARBA" id="ARBA00008857"/>
    </source>
</evidence>
<protein>
    <submittedName>
        <fullName evidence="5">Integrase</fullName>
    </submittedName>
</protein>
<evidence type="ECO:0000313" key="5">
    <source>
        <dbReference type="EMBL" id="ANP74491.1"/>
    </source>
</evidence>
<dbReference type="InterPro" id="IPR050090">
    <property type="entry name" value="Tyrosine_recombinase_XerCD"/>
</dbReference>
<keyword evidence="3" id="KW-0233">DNA recombination</keyword>
<feature type="domain" description="Tyr recombinase" evidence="4">
    <location>
        <begin position="174"/>
        <end position="375"/>
    </location>
</feature>
<evidence type="ECO:0000256" key="2">
    <source>
        <dbReference type="ARBA" id="ARBA00023125"/>
    </source>
</evidence>
<dbReference type="GO" id="GO:0006310">
    <property type="term" value="P:DNA recombination"/>
    <property type="evidence" value="ECO:0007669"/>
    <property type="project" value="UniProtKB-KW"/>
</dbReference>